<comment type="caution">
    <text evidence="1">The sequence shown here is derived from an EMBL/GenBank/DDBJ whole genome shotgun (WGS) entry which is preliminary data.</text>
</comment>
<evidence type="ECO:0000313" key="2">
    <source>
        <dbReference type="Proteomes" id="UP000249493"/>
    </source>
</evidence>
<proteinExistence type="predicted"/>
<protein>
    <submittedName>
        <fullName evidence="1">Uncharacterized protein</fullName>
    </submittedName>
</protein>
<gene>
    <name evidence="1" type="ORF">DOZ80_05215</name>
</gene>
<name>A0A327NAS5_PSEFL</name>
<organism evidence="1 2">
    <name type="scientific">Pseudomonas fluorescens</name>
    <dbReference type="NCBI Taxonomy" id="294"/>
    <lineage>
        <taxon>Bacteria</taxon>
        <taxon>Pseudomonadati</taxon>
        <taxon>Pseudomonadota</taxon>
        <taxon>Gammaproteobacteria</taxon>
        <taxon>Pseudomonadales</taxon>
        <taxon>Pseudomonadaceae</taxon>
        <taxon>Pseudomonas</taxon>
    </lineage>
</organism>
<dbReference type="EMBL" id="QLIN01000002">
    <property type="protein sequence ID" value="RAI71246.1"/>
    <property type="molecule type" value="Genomic_DNA"/>
</dbReference>
<dbReference type="AlphaFoldDB" id="A0A327NAS5"/>
<reference evidence="1 2" key="1">
    <citation type="submission" date="2018-06" db="EMBL/GenBank/DDBJ databases">
        <authorList>
            <person name="Zhirakovskaya E."/>
        </authorList>
    </citation>
    <scope>NUCLEOTIDE SEQUENCE [LARGE SCALE GENOMIC DNA]</scope>
    <source>
        <strain evidence="1 2">LY3</strain>
    </source>
</reference>
<accession>A0A327NAS5</accession>
<evidence type="ECO:0000313" key="1">
    <source>
        <dbReference type="EMBL" id="RAI71246.1"/>
    </source>
</evidence>
<sequence>MASFQATTMLAVKMSSRASSLPQVLCDFPVIHRPEKNINSSVCKSYPETRSETVKPPLNLPFRRQRRLC</sequence>
<dbReference type="Proteomes" id="UP000249493">
    <property type="component" value="Unassembled WGS sequence"/>
</dbReference>